<dbReference type="GO" id="GO:0008299">
    <property type="term" value="P:isoprenoid biosynthetic process"/>
    <property type="evidence" value="ECO:0007669"/>
    <property type="project" value="InterPro"/>
</dbReference>
<dbReference type="InterPro" id="IPR000092">
    <property type="entry name" value="Polyprenyl_synt"/>
</dbReference>
<comment type="cofactor">
    <cofactor evidence="1">
        <name>Mg(2+)</name>
        <dbReference type="ChEBI" id="CHEBI:18420"/>
    </cofactor>
</comment>
<accession>A0A061AA14</accession>
<dbReference type="SUPFAM" id="SSF48576">
    <property type="entry name" value="Terpenoid synthases"/>
    <property type="match status" value="1"/>
</dbReference>
<reference evidence="7" key="1">
    <citation type="submission" date="2014-05" db="EMBL/GenBank/DDBJ databases">
        <authorList>
            <person name="Horn Fabian"/>
        </authorList>
    </citation>
    <scope>NUCLEOTIDE SEQUENCE</scope>
</reference>
<dbReference type="CDD" id="cd00685">
    <property type="entry name" value="Trans_IPPS_HT"/>
    <property type="match status" value="1"/>
</dbReference>
<dbReference type="EC" id="2.5.1.10" evidence="8"/>
<dbReference type="InterPro" id="IPR008949">
    <property type="entry name" value="Isoprenoid_synthase_dom_sf"/>
</dbReference>
<dbReference type="EMBL" id="JAGGLR010000014">
    <property type="protein sequence ID" value="MBP2064151.1"/>
    <property type="molecule type" value="Genomic_DNA"/>
</dbReference>
<evidence type="ECO:0000313" key="9">
    <source>
        <dbReference type="Proteomes" id="UP000756710"/>
    </source>
</evidence>
<keyword evidence="9" id="KW-1185">Reference proteome</keyword>
<proteinExistence type="inferred from homology"/>
<organism evidence="7">
    <name type="scientific">Streptomyces iranensis</name>
    <dbReference type="NCBI Taxonomy" id="576784"/>
    <lineage>
        <taxon>Bacteria</taxon>
        <taxon>Bacillati</taxon>
        <taxon>Actinomycetota</taxon>
        <taxon>Actinomycetes</taxon>
        <taxon>Kitasatosporales</taxon>
        <taxon>Streptomycetaceae</taxon>
        <taxon>Streptomyces</taxon>
        <taxon>Streptomyces violaceusniger group</taxon>
    </lineage>
</organism>
<comment type="similarity">
    <text evidence="2 6">Belongs to the FPP/GGPP synthase family.</text>
</comment>
<evidence type="ECO:0000256" key="1">
    <source>
        <dbReference type="ARBA" id="ARBA00001946"/>
    </source>
</evidence>
<dbReference type="RefSeq" id="WP_052701836.1">
    <property type="nucleotide sequence ID" value="NZ_BAABDR010000029.1"/>
</dbReference>
<dbReference type="Gene3D" id="1.10.600.10">
    <property type="entry name" value="Farnesyl Diphosphate Synthase"/>
    <property type="match status" value="1"/>
</dbReference>
<dbReference type="EMBL" id="LK022848">
    <property type="protein sequence ID" value="CDR17248.1"/>
    <property type="molecule type" value="Genomic_DNA"/>
</dbReference>
<evidence type="ECO:0000256" key="2">
    <source>
        <dbReference type="ARBA" id="ARBA00006706"/>
    </source>
</evidence>
<dbReference type="HOGENOM" id="CLU_014015_2_1_11"/>
<dbReference type="PANTHER" id="PTHR12001">
    <property type="entry name" value="GERANYLGERANYL PYROPHOSPHATE SYNTHASE"/>
    <property type="match status" value="1"/>
</dbReference>
<dbReference type="Pfam" id="PF00348">
    <property type="entry name" value="polyprenyl_synt"/>
    <property type="match status" value="1"/>
</dbReference>
<dbReference type="PANTHER" id="PTHR12001:SF85">
    <property type="entry name" value="SHORT CHAIN ISOPRENYL DIPHOSPHATE SYNTHASE"/>
    <property type="match status" value="1"/>
</dbReference>
<dbReference type="EC" id="2.5.1.1" evidence="8"/>
<dbReference type="PROSITE" id="PS00723">
    <property type="entry name" value="POLYPRENYL_SYNTHASE_1"/>
    <property type="match status" value="1"/>
</dbReference>
<dbReference type="EC" id="2.5.1.29" evidence="8"/>
<dbReference type="InterPro" id="IPR033749">
    <property type="entry name" value="Polyprenyl_synt_CS"/>
</dbReference>
<evidence type="ECO:0000256" key="6">
    <source>
        <dbReference type="RuleBase" id="RU004466"/>
    </source>
</evidence>
<dbReference type="GO" id="GO:0046872">
    <property type="term" value="F:metal ion binding"/>
    <property type="evidence" value="ECO:0007669"/>
    <property type="project" value="UniProtKB-KW"/>
</dbReference>
<keyword evidence="3 6" id="KW-0808">Transferase</keyword>
<gene>
    <name evidence="8" type="ORF">J2Z30_005174</name>
    <name evidence="7" type="ORF">SIRAN9279</name>
</gene>
<name>A0A061AA14_9ACTN</name>
<reference evidence="8 9" key="2">
    <citation type="submission" date="2021-03" db="EMBL/GenBank/DDBJ databases">
        <title>Genomic Encyclopedia of Type Strains, Phase IV (KMG-IV): sequencing the most valuable type-strain genomes for metagenomic binning, comparative biology and taxonomic classification.</title>
        <authorList>
            <person name="Goeker M."/>
        </authorList>
    </citation>
    <scope>NUCLEOTIDE SEQUENCE [LARGE SCALE GENOMIC DNA]</scope>
    <source>
        <strain evidence="8 9">DSM 41954</strain>
    </source>
</reference>
<protein>
    <submittedName>
        <fullName evidence="8">Geranylgeranyl diphosphate synthase type I</fullName>
        <ecNumber evidence="8">2.5.1.1</ecNumber>
        <ecNumber evidence="8">2.5.1.10</ecNumber>
        <ecNumber evidence="8">2.5.1.29</ecNumber>
    </submittedName>
    <submittedName>
        <fullName evidence="7">Polyprenyl synthetase</fullName>
    </submittedName>
</protein>
<dbReference type="GO" id="GO:0004161">
    <property type="term" value="F:dimethylallyltranstransferase activity"/>
    <property type="evidence" value="ECO:0007669"/>
    <property type="project" value="UniProtKB-EC"/>
</dbReference>
<dbReference type="GO" id="GO:0004337">
    <property type="term" value="F:(2E,6E)-farnesyl diphosphate synthase activity"/>
    <property type="evidence" value="ECO:0007669"/>
    <property type="project" value="UniProtKB-EC"/>
</dbReference>
<dbReference type="Proteomes" id="UP000756710">
    <property type="component" value="Unassembled WGS sequence"/>
</dbReference>
<dbReference type="AlphaFoldDB" id="A0A061AA14"/>
<dbReference type="SFLD" id="SFLDS00005">
    <property type="entry name" value="Isoprenoid_Synthase_Type_I"/>
    <property type="match status" value="1"/>
</dbReference>
<evidence type="ECO:0000313" key="7">
    <source>
        <dbReference type="EMBL" id="CDR17248.1"/>
    </source>
</evidence>
<evidence type="ECO:0000256" key="3">
    <source>
        <dbReference type="ARBA" id="ARBA00022679"/>
    </source>
</evidence>
<evidence type="ECO:0000256" key="4">
    <source>
        <dbReference type="ARBA" id="ARBA00022723"/>
    </source>
</evidence>
<evidence type="ECO:0000256" key="5">
    <source>
        <dbReference type="ARBA" id="ARBA00022842"/>
    </source>
</evidence>
<evidence type="ECO:0000313" key="8">
    <source>
        <dbReference type="EMBL" id="MBP2064151.1"/>
    </source>
</evidence>
<keyword evidence="5" id="KW-0460">Magnesium</keyword>
<keyword evidence="4" id="KW-0479">Metal-binding</keyword>
<sequence length="370" mass="38456">MTPPDVAVTEVADPLAEAAPTMELLLRELDRRWPREAERLHQISRYALLPAGKLLRPLLLMESAEAVGGGGPAVVPAALSVEYLHVGSLVHDDVIDGDTMRRGRPSVAARYGTTDAIVTGDALMLGMFGALTDGAEDTGLLTEDAGLLTEDAGLLTEDAGLLTEDAGGLPPGRVLGAVRVFARAGVDLCRGQAMEGELRGDLGCGLDRYLTMSALKTGALFRAACRGGAILGGGSPAQQHALTSYAEHLGLAFQMHDDLLPYTSDSRTTGKSALSDIAAARPTFPVLLCHAMAGAPARVRLEAALGGALPAADALRTVHELLETTGALTAARDRATAQADRAKSCLESLPRSRATAVLAAVADLSVSRDR</sequence>
<dbReference type="GO" id="GO:0004311">
    <property type="term" value="F:geranylgeranyl diphosphate synthase activity"/>
    <property type="evidence" value="ECO:0007669"/>
    <property type="project" value="UniProtKB-EC"/>
</dbReference>